<evidence type="ECO:0000256" key="5">
    <source>
        <dbReference type="SAM" id="SignalP"/>
    </source>
</evidence>
<evidence type="ECO:0000313" key="8">
    <source>
        <dbReference type="Proteomes" id="UP000184192"/>
    </source>
</evidence>
<dbReference type="CDD" id="cd02966">
    <property type="entry name" value="TlpA_like_family"/>
    <property type="match status" value="1"/>
</dbReference>
<accession>A0A1M6E490</accession>
<protein>
    <submittedName>
        <fullName evidence="7">Thiol-disulfide isomerase or thioredoxin</fullName>
    </submittedName>
</protein>
<dbReference type="GO" id="GO:0016853">
    <property type="term" value="F:isomerase activity"/>
    <property type="evidence" value="ECO:0007669"/>
    <property type="project" value="UniProtKB-KW"/>
</dbReference>
<keyword evidence="3" id="KW-1015">Disulfide bond</keyword>
<gene>
    <name evidence="7" type="ORF">SAMN05444350_10884</name>
</gene>
<proteinExistence type="predicted"/>
<dbReference type="PROSITE" id="PS51352">
    <property type="entry name" value="THIOREDOXIN_2"/>
    <property type="match status" value="1"/>
</dbReference>
<dbReference type="GeneID" id="92711777"/>
<dbReference type="AlphaFoldDB" id="A0A1M6E490"/>
<reference evidence="8" key="1">
    <citation type="submission" date="2016-11" db="EMBL/GenBank/DDBJ databases">
        <authorList>
            <person name="Varghese N."/>
            <person name="Submissions S."/>
        </authorList>
    </citation>
    <scope>NUCLEOTIDE SEQUENCE [LARGE SCALE GENOMIC DNA]</scope>
    <source>
        <strain evidence="8">DSM 26884</strain>
    </source>
</reference>
<dbReference type="PANTHER" id="PTHR42852:SF6">
    <property type="entry name" value="THIOL:DISULFIDE INTERCHANGE PROTEIN DSBE"/>
    <property type="match status" value="1"/>
</dbReference>
<dbReference type="PANTHER" id="PTHR42852">
    <property type="entry name" value="THIOL:DISULFIDE INTERCHANGE PROTEIN DSBE"/>
    <property type="match status" value="1"/>
</dbReference>
<organism evidence="7 8">
    <name type="scientific">Bacteroides stercorirosoris</name>
    <dbReference type="NCBI Taxonomy" id="871324"/>
    <lineage>
        <taxon>Bacteria</taxon>
        <taxon>Pseudomonadati</taxon>
        <taxon>Bacteroidota</taxon>
        <taxon>Bacteroidia</taxon>
        <taxon>Bacteroidales</taxon>
        <taxon>Bacteroidaceae</taxon>
        <taxon>Bacteroides</taxon>
    </lineage>
</organism>
<dbReference type="Gene3D" id="3.40.30.10">
    <property type="entry name" value="Glutaredoxin"/>
    <property type="match status" value="1"/>
</dbReference>
<evidence type="ECO:0000256" key="1">
    <source>
        <dbReference type="ARBA" id="ARBA00004196"/>
    </source>
</evidence>
<dbReference type="SUPFAM" id="SSF52833">
    <property type="entry name" value="Thioredoxin-like"/>
    <property type="match status" value="1"/>
</dbReference>
<keyword evidence="8" id="KW-1185">Reference proteome</keyword>
<dbReference type="RefSeq" id="WP_081795801.1">
    <property type="nucleotide sequence ID" value="NZ_FQZN01000008.1"/>
</dbReference>
<keyword evidence="4" id="KW-0676">Redox-active center</keyword>
<feature type="domain" description="Thioredoxin" evidence="6">
    <location>
        <begin position="312"/>
        <end position="476"/>
    </location>
</feature>
<dbReference type="eggNOG" id="COG0526">
    <property type="taxonomic scope" value="Bacteria"/>
</dbReference>
<dbReference type="InterPro" id="IPR050553">
    <property type="entry name" value="Thioredoxin_ResA/DsbE_sf"/>
</dbReference>
<keyword evidence="5" id="KW-0732">Signal</keyword>
<dbReference type="Proteomes" id="UP000184192">
    <property type="component" value="Unassembled WGS sequence"/>
</dbReference>
<evidence type="ECO:0000259" key="6">
    <source>
        <dbReference type="PROSITE" id="PS51352"/>
    </source>
</evidence>
<evidence type="ECO:0000313" key="7">
    <source>
        <dbReference type="EMBL" id="SHI80068.1"/>
    </source>
</evidence>
<dbReference type="InterPro" id="IPR036249">
    <property type="entry name" value="Thioredoxin-like_sf"/>
</dbReference>
<sequence length="480" mass="56354">MKRKTVFLLLLIWHWSVQAQKAIVVFQSDEPVVLRLHAPVDGFFNQRYPTDTICLMPKEKYICKLDVDDLAFVSCRLPKGKIELLLFPNDSLMVTYEKGNAVFSGTNAEGLFYWNFDYPFSYTDQVKNKLNEIFQDSVNIQWIQNEIKKIGVYDKLDALEYEGKVTSAFADVMRKNVGMHYNYNLIAHYYNLKENALATADTREKATMMIDSLFSSIPPTDEELVKYPLTGLYEDLYLSLLYDGLDDKQKLALLNGHDEDAFGAYRKYLLLPDKLRLPVWFEAFIMQFLYKVDEFDKTKMYKYLVDNYPDTESVCIIKHILELNKVNNKPFQHSYLASSADSLQDLLKAKELQNKWILVDVWATWCLPCRQEFQHAAALHEWLKQYPQIAMVYLSIDRQEEEKQWKKDIELFRLEGYHLRASQKMRQDITEKFFQGGSIFVPRYILLNKDGEIVIPDLPRPSDINAMKNEIEKELNMRVN</sequence>
<keyword evidence="2" id="KW-0201">Cytochrome c-type biogenesis</keyword>
<dbReference type="EMBL" id="FQZN01000008">
    <property type="protein sequence ID" value="SHI80068.1"/>
    <property type="molecule type" value="Genomic_DNA"/>
</dbReference>
<dbReference type="GO" id="GO:0017004">
    <property type="term" value="P:cytochrome complex assembly"/>
    <property type="evidence" value="ECO:0007669"/>
    <property type="project" value="UniProtKB-KW"/>
</dbReference>
<name>A0A1M6E490_9BACE</name>
<dbReference type="GO" id="GO:0030313">
    <property type="term" value="C:cell envelope"/>
    <property type="evidence" value="ECO:0007669"/>
    <property type="project" value="UniProtKB-SubCell"/>
</dbReference>
<dbReference type="InterPro" id="IPR012336">
    <property type="entry name" value="Thioredoxin-like_fold"/>
</dbReference>
<evidence type="ECO:0000256" key="4">
    <source>
        <dbReference type="ARBA" id="ARBA00023284"/>
    </source>
</evidence>
<evidence type="ECO:0000256" key="3">
    <source>
        <dbReference type="ARBA" id="ARBA00023157"/>
    </source>
</evidence>
<keyword evidence="7" id="KW-0413">Isomerase</keyword>
<feature type="chain" id="PRO_5013336784" evidence="5">
    <location>
        <begin position="20"/>
        <end position="480"/>
    </location>
</feature>
<evidence type="ECO:0000256" key="2">
    <source>
        <dbReference type="ARBA" id="ARBA00022748"/>
    </source>
</evidence>
<dbReference type="Pfam" id="PF13905">
    <property type="entry name" value="Thioredoxin_8"/>
    <property type="match status" value="1"/>
</dbReference>
<feature type="signal peptide" evidence="5">
    <location>
        <begin position="1"/>
        <end position="19"/>
    </location>
</feature>
<dbReference type="InterPro" id="IPR013766">
    <property type="entry name" value="Thioredoxin_domain"/>
</dbReference>
<comment type="subcellular location">
    <subcellularLocation>
        <location evidence="1">Cell envelope</location>
    </subcellularLocation>
</comment>